<dbReference type="InterPro" id="IPR006162">
    <property type="entry name" value="Ppantetheine_attach_site"/>
</dbReference>
<dbReference type="PANTHER" id="PTHR43775">
    <property type="entry name" value="FATTY ACID SYNTHASE"/>
    <property type="match status" value="1"/>
</dbReference>
<keyword evidence="4" id="KW-0597">Phosphoprotein</keyword>
<feature type="active site" description="Proton donor; for dehydratase activity" evidence="9">
    <location>
        <position position="2737"/>
    </location>
</feature>
<dbReference type="SUPFAM" id="SSF51735">
    <property type="entry name" value="NAD(P)-binding Rossmann-fold domains"/>
    <property type="match status" value="4"/>
</dbReference>
<evidence type="ECO:0000259" key="11">
    <source>
        <dbReference type="PROSITE" id="PS52004"/>
    </source>
</evidence>
<dbReference type="InterPro" id="IPR020841">
    <property type="entry name" value="PKS_Beta-ketoAc_synthase_dom"/>
</dbReference>
<feature type="region of interest" description="C-terminal hotdog fold" evidence="9">
    <location>
        <begin position="1079"/>
        <end position="1234"/>
    </location>
</feature>
<evidence type="ECO:0000313" key="13">
    <source>
        <dbReference type="EMBL" id="MUN36765.1"/>
    </source>
</evidence>
<dbReference type="GO" id="GO:0004312">
    <property type="term" value="F:fatty acid synthase activity"/>
    <property type="evidence" value="ECO:0007669"/>
    <property type="project" value="TreeGrafter"/>
</dbReference>
<dbReference type="EMBL" id="WOFH01000003">
    <property type="protein sequence ID" value="MUN36765.1"/>
    <property type="molecule type" value="Genomic_DNA"/>
</dbReference>
<dbReference type="SMART" id="SM00826">
    <property type="entry name" value="PKS_DH"/>
    <property type="match status" value="2"/>
</dbReference>
<dbReference type="SUPFAM" id="SSF55048">
    <property type="entry name" value="Probable ACP-binding domain of malonyl-CoA ACP transacylase"/>
    <property type="match status" value="2"/>
</dbReference>
<dbReference type="Pfam" id="PF02801">
    <property type="entry name" value="Ketoacyl-synt_C"/>
    <property type="match status" value="2"/>
</dbReference>
<dbReference type="Gene3D" id="3.40.50.720">
    <property type="entry name" value="NAD(P)-binding Rossmann-like Domain"/>
    <property type="match status" value="2"/>
</dbReference>
<feature type="domain" description="Carrier" evidence="10">
    <location>
        <begin position="3265"/>
        <end position="3339"/>
    </location>
</feature>
<dbReference type="Pfam" id="PF08990">
    <property type="entry name" value="Docking"/>
    <property type="match status" value="1"/>
</dbReference>
<name>A0A7K1KXQ2_9ACTN</name>
<feature type="domain" description="Carrier" evidence="10">
    <location>
        <begin position="1580"/>
        <end position="1655"/>
    </location>
</feature>
<dbReference type="Gene3D" id="3.40.366.10">
    <property type="entry name" value="Malonyl-Coenzyme A Acyl Carrier Protein, domain 2"/>
    <property type="match status" value="2"/>
</dbReference>
<dbReference type="CDD" id="cd08956">
    <property type="entry name" value="KR_3_FAS_SDR_x"/>
    <property type="match status" value="2"/>
</dbReference>
<reference evidence="13 14" key="1">
    <citation type="submission" date="2019-11" db="EMBL/GenBank/DDBJ databases">
        <authorList>
            <person name="Cao P."/>
        </authorList>
    </citation>
    <scope>NUCLEOTIDE SEQUENCE [LARGE SCALE GENOMIC DNA]</scope>
    <source>
        <strain evidence="13 14">NEAU-AAG5</strain>
    </source>
</reference>
<dbReference type="Pfam" id="PF21089">
    <property type="entry name" value="PKS_DH_N"/>
    <property type="match status" value="2"/>
</dbReference>
<dbReference type="SUPFAM" id="SSF52151">
    <property type="entry name" value="FabD/lysophospholipase-like"/>
    <property type="match status" value="2"/>
</dbReference>
<gene>
    <name evidence="13" type="ORF">GNZ18_09170</name>
</gene>
<dbReference type="PROSITE" id="PS50075">
    <property type="entry name" value="CARRIER"/>
    <property type="match status" value="2"/>
</dbReference>
<feature type="region of interest" description="N-terminal hotdog fold" evidence="9">
    <location>
        <begin position="936"/>
        <end position="1055"/>
    </location>
</feature>
<dbReference type="Pfam" id="PF14765">
    <property type="entry name" value="PS-DH"/>
    <property type="match status" value="1"/>
</dbReference>
<dbReference type="InterPro" id="IPR015083">
    <property type="entry name" value="NorB/c/GfsB-D-like_docking"/>
</dbReference>
<dbReference type="Gene3D" id="3.10.129.110">
    <property type="entry name" value="Polyketide synthase dehydratase"/>
    <property type="match status" value="3"/>
</dbReference>
<dbReference type="PROSITE" id="PS00012">
    <property type="entry name" value="PHOSPHOPANTETHEINE"/>
    <property type="match status" value="1"/>
</dbReference>
<evidence type="ECO:0000313" key="14">
    <source>
        <dbReference type="Proteomes" id="UP000432015"/>
    </source>
</evidence>
<dbReference type="InterPro" id="IPR049900">
    <property type="entry name" value="PKS_mFAS_DH"/>
</dbReference>
<dbReference type="InterPro" id="IPR018201">
    <property type="entry name" value="Ketoacyl_synth_AS"/>
</dbReference>
<dbReference type="GO" id="GO:0031177">
    <property type="term" value="F:phosphopantetheine binding"/>
    <property type="evidence" value="ECO:0007669"/>
    <property type="project" value="InterPro"/>
</dbReference>
<keyword evidence="5" id="KW-0808">Transferase</keyword>
<dbReference type="InterPro" id="IPR042104">
    <property type="entry name" value="PKS_dehydratase_sf"/>
</dbReference>
<dbReference type="GO" id="GO:0033068">
    <property type="term" value="P:macrolide biosynthetic process"/>
    <property type="evidence" value="ECO:0007669"/>
    <property type="project" value="UniProtKB-ARBA"/>
</dbReference>
<dbReference type="PROSITE" id="PS00606">
    <property type="entry name" value="KS3_1"/>
    <property type="match status" value="2"/>
</dbReference>
<dbReference type="PANTHER" id="PTHR43775:SF51">
    <property type="entry name" value="INACTIVE PHENOLPHTHIOCEROL SYNTHESIS POLYKETIDE SYNTHASE TYPE I PKS1-RELATED"/>
    <property type="match status" value="1"/>
</dbReference>
<dbReference type="InterPro" id="IPR016039">
    <property type="entry name" value="Thiolase-like"/>
</dbReference>
<dbReference type="Pfam" id="PF00698">
    <property type="entry name" value="Acyl_transf_1"/>
    <property type="match status" value="2"/>
</dbReference>
<sequence length="3423" mass="357289">MANEDRLRDYLKRATTDLRAVRRRLREVEEKDRQPIAIVGAGCRYPGGVDSPEALWRLVAGAGDAIGPFPRDRGWDLAGVYDPDPETPGTTYVTEGGFLPAGDFDAEFFGLSPREATAMDPQQRILLEVAWEAVERAGVDATRLRGSRTGVFVGAIAQDYAPPRVPAEYGGQMLTGTTTSVASGRIAYTFGFEGPAVTIDTACSSSLVAVHLAVQALRRGECGLALAGGVTVLPSPGLFVEFARQRGLSVDGRCKAFAGGADGTGFGEGAGVLLLERLSDAQRNDRTILGVIRGSAVNQDGASNGLTAPSGPAQERVVLRALADAHLEPSDVDVVEGHGTGTTLGDPIEARALLATYGQGRPEGRPLWLGSIKSNIGHTQAAAGVAGIIKMVGAMRHGVLPRTLHVDEPSPHVDWSSGGVSVLAESRPWEAGERPRRAGVSSFGISGTNAHVILEEPPAPEAADPVADGDPAPVPLLVTGRTRDAVRAQAARLREHLSGAGDVPLGEVAAALATTRTAFEHRAVVLADDLASGLEGLAALASDEPSPRVVEGALTPGRVAYLFTGQGSQRPGMGRELHAADPVFARALDEVCEHLDPHLDRPLRDVLFADPGSGAAALLDQTLYTQASLFAVETALFRLLEHRGLRPGLLMGHSIGELTAAHVAGVWTLEDAAALVAARGRLMRDARTDGAMIAVQAAEDEVAPLLAGHEDTVAIAAINGPASVVLSGDAEPVAEVAARVSALGRKTKRLRVGHAFHSPHMDEAAARFLEVARGVAFHAPAVPIVSNVTGRLADPEQVRDPGYWAGHLRAPVRFLDGVRTLHREGTAAYVEVGPDDTLTALVHECLAGSDPVGASFARGDAPTAVPTLREDRPEPLTAAAALAQVRTVTDAVDPGALHPAAPHVDLPTYAFQRRHYWLRPEPGADLASSELDGAPHPLLAAALTLADGEGTVFLGRFTVQDHPWLDGHHAGGRPVLPGAALADIVLGVADGDLVDSLTIDPLLVLPTEGVVQLQVSVGAAGEDGARSVTVHGRTDDDSAWTRLAAGQIRPAGPGPVAPAGRQEVSGELALDSEIDPSGYGVHPVLLESALQLLASDREPQRLTAIEGFQVHASDASAVSARLVPAGGDAFALTLTDPSGGLVATARTVRTEPLQTAEPSRAGELLPVEWVPVGDALGQEDAPPFVVHAVPPSDGDAAAHAHTVARDVLRAVRDWLSRTDAQDSRLVVLTRGAMAVAGTEPGDPGAAAVWGLVRSAQTENPGQFVLFDADDALTDERIGAALATGEPQIALREGEFLVPRLARAAAEGVGGSWGDGTVLITGGTGVLGGVVARHLVVEHGVRDLMLMSRRGGAGALRDELVGLGAEVSVVACDVADRDALAGALSGVRVTAVVHAAGVVEDATIASLSGGALDAVLRAKVDAAWNLHELMRDVSVFVLFSSLAGLAGSAGQANYAAANAFLDALASRRRAEGLPGTSIAWGLWESGMAGSLDQAELARIRRTGVAPLTPDQGLALLDAALAVPDHAVIAAARLNPKALRAQAESGMLPSVFGGLVPAPRRRAAASGRDLPLADLPPRERDREVLNLVRAEVGRALGFAASDTPATDRAFKDLGFTSLTALQLRNRLSAVTGLRLPASLVFDHPTPEAVAAYLVGELSGASSSSEAVVAAAVMDEPVAIVGMACRYPGGASSPEELWRMVAEGRDAVSDFPMNRGWDVEALYDPDPDHVGTSYARRGSFLHDADGFDAAFFGISPREATAMDPQQRLLLETAWEVFERSGIDPNALRGSSTGVFAGVTAGDYAARAGAVPEGLEGHMAVGNTTSVASGRIAYSFGLEGPAITVDTACSSSLVAMHLAVQSLRNGECTMALAGGATIIAGPTHFVEFSRQRALSVDGRCKAFAASADGTGWGEGVGLLLLERLSDARRNGHRVLAVVRGSAVNQDGASNGLTAPNGPSQERVITQALANAGLTGGDVDVVEAHGTGTALGDPIEAQALLATYGRGRSEGRPLWLGSVKSNIGHTQAAAGVAGVIKMVGAMRAGVLPQTLHVDQPSPHVDWSAGAVSLLTEPQPWDKDGLRRAAVSSFGISGTNAHIILEQAPEEPATEPAESSGPVPWLISAKTEPALRAQADRLTSVTDDVAGVATALANTRATLDHRAVIVAETHDQFQEALRALAIGAEAPHLVQGRAGTPGKTVLVFPGQGWQWQGMAATLLDESPVFADAIKRCADALNPFIDWSLEEVLREGTGFERVDVLQPTLWAVMVSLAELWKSAGVTPDAVIGHSQGEIAAAHIAGALTLHDSAKVVALRSQALTALSGTGAMASLPLPHEEAQNRIAAHDGVEIAAFNGPSATVISGDPDAISAIVKGCEAEGIKARVLPVDYASHCAHTERIRDQILTDLIDLSPQTPHIPFYSTLTGTRLDTEQLDGQYWYNNLRNPVQFQPAIQQLLNDGHSTFVEASAHPVLTTPISDTDVNGETVVTGTLRRDEGGLDRFLTSAAHLHVHGTTIDWTPFLPKDAPPADLPTYPFQHQSFWLAAAPSTTDAPHLGLQTADHPLLATANELPDGTTVYTGAVSTTTHPWLTDHTIGGTALLAGTAFLDLALHTHPAVHELTLHAPLPLDESLTHLQVVLGPDEGGQRAITIRSRADDVWTRHATGVVGNDTAAPPDTYDGQIPETAKPIDIDGMYERLADQGYEYGPLFQGLRSARQDGDTLYAGIELPSGADTRGFVQHPALLDAALHALALRGTSGDEVRLPFAFSGVVAHRSAVTGARVRLRPADGDGTPLTISDDEGPVVTIGAVHTRPIPRAQLAALGSARRQPYAVRWHRLTAPAPAGSSMAALGGGDLGVPAFPDLDAIADAGVPDFVLVDRRDEKDEALSAAERTLTLIQRWLADDRFADARLVVITHNAIDTDAPDLTAAPLWGLVHTAGNEHPGRFMALDADRLEPGTLATALATGRPQVAIRGGELFAPRLVQAAPADGGDWFDPDGTVLITGGTGTLGMLTARHLVTGHGARRLLLVSRTGPDAPGAAELRAELAGLGAEVAVEACDAADADALDKVTAAHTITAVIHTAGITQDAPIHALTSGDMRATWRGKAAAAGNLRRLADVHPIRTLVLFSSFAGIAGNPGQGNYAAANTYLDALARHPLPGGARTVSIAWGLWTLVTTMTDHLTGEHHRRLSRHGVVPLTPEDGLGLFDAALRTREPVVVAARLNLPALREQAGRGVLSPLFEGLVPAAARGGDAAPGESLARRLAGLDEGGRHALVLETVRSTAAAVLGHTTGAVEADQAFKELGFDSLTAVELRNRLNAATGLRLPATLIFDRPTPAALARHIHDELAPDDTGAASAAEDLDRLEERLAGLSDDERARTAITARLEAMLRRWGTGPAEEAPAEEERIRDASTAEIFDFIDTELGRNLTDHH</sequence>
<comment type="caution">
    <text evidence="9">Lacks conserved residue(s) required for the propagation of feature annotation.</text>
</comment>
<protein>
    <submittedName>
        <fullName evidence="13">SDR family NAD(P)-dependent oxidoreductase</fullName>
    </submittedName>
</protein>
<dbReference type="InterPro" id="IPR014031">
    <property type="entry name" value="Ketoacyl_synth_C"/>
</dbReference>
<dbReference type="SMART" id="SM00823">
    <property type="entry name" value="PKS_PP"/>
    <property type="match status" value="2"/>
</dbReference>
<dbReference type="InterPro" id="IPR016035">
    <property type="entry name" value="Acyl_Trfase/lysoPLipase"/>
</dbReference>
<dbReference type="SMART" id="SM01294">
    <property type="entry name" value="PKS_PP_betabranch"/>
    <property type="match status" value="1"/>
</dbReference>
<dbReference type="InterPro" id="IPR036299">
    <property type="entry name" value="Polyketide_synth_docking_sf"/>
</dbReference>
<dbReference type="SMART" id="SM00822">
    <property type="entry name" value="PKS_KR"/>
    <property type="match status" value="2"/>
</dbReference>
<dbReference type="GO" id="GO:0006633">
    <property type="term" value="P:fatty acid biosynthetic process"/>
    <property type="evidence" value="ECO:0007669"/>
    <property type="project" value="InterPro"/>
</dbReference>
<dbReference type="PROSITE" id="PS52004">
    <property type="entry name" value="KS3_2"/>
    <property type="match status" value="2"/>
</dbReference>
<evidence type="ECO:0000256" key="6">
    <source>
        <dbReference type="ARBA" id="ARBA00023194"/>
    </source>
</evidence>
<dbReference type="InterPro" id="IPR050091">
    <property type="entry name" value="PKS_NRPS_Biosynth_Enz"/>
</dbReference>
<evidence type="ECO:0000256" key="4">
    <source>
        <dbReference type="ARBA" id="ARBA00022553"/>
    </source>
</evidence>
<dbReference type="InterPro" id="IPR014030">
    <property type="entry name" value="Ketoacyl_synth_N"/>
</dbReference>
<evidence type="ECO:0000256" key="9">
    <source>
        <dbReference type="PROSITE-ProRule" id="PRU01363"/>
    </source>
</evidence>
<feature type="region of interest" description="N-terminal hotdog fold" evidence="9">
    <location>
        <begin position="2554"/>
        <end position="2666"/>
    </location>
</feature>
<comment type="cofactor">
    <cofactor evidence="1">
        <name>pantetheine 4'-phosphate</name>
        <dbReference type="ChEBI" id="CHEBI:47942"/>
    </cofactor>
</comment>
<evidence type="ECO:0000259" key="12">
    <source>
        <dbReference type="PROSITE" id="PS52019"/>
    </source>
</evidence>
<dbReference type="InterPro" id="IPR013968">
    <property type="entry name" value="PKS_KR"/>
</dbReference>
<dbReference type="InterPro" id="IPR049551">
    <property type="entry name" value="PKS_DH_C"/>
</dbReference>
<dbReference type="InterPro" id="IPR055123">
    <property type="entry name" value="SpnB-like_Rossmann"/>
</dbReference>
<evidence type="ECO:0000259" key="10">
    <source>
        <dbReference type="PROSITE" id="PS50075"/>
    </source>
</evidence>
<dbReference type="InterPro" id="IPR032821">
    <property type="entry name" value="PKS_assoc"/>
</dbReference>
<dbReference type="Pfam" id="PF00550">
    <property type="entry name" value="PP-binding"/>
    <property type="match status" value="2"/>
</dbReference>
<dbReference type="InterPro" id="IPR014043">
    <property type="entry name" value="Acyl_transferase_dom"/>
</dbReference>
<dbReference type="InterPro" id="IPR020806">
    <property type="entry name" value="PKS_PP-bd"/>
</dbReference>
<evidence type="ECO:0000256" key="8">
    <source>
        <dbReference type="ARBA" id="ARBA00023315"/>
    </source>
</evidence>
<feature type="active site" description="Proton acceptor; for dehydratase activity" evidence="9">
    <location>
        <position position="2585"/>
    </location>
</feature>
<dbReference type="SUPFAM" id="SSF47336">
    <property type="entry name" value="ACP-like"/>
    <property type="match status" value="2"/>
</dbReference>
<feature type="domain" description="PKS/mFAS DH" evidence="12">
    <location>
        <begin position="936"/>
        <end position="1234"/>
    </location>
</feature>
<dbReference type="GO" id="GO:0004315">
    <property type="term" value="F:3-oxoacyl-[acyl-carrier-protein] synthase activity"/>
    <property type="evidence" value="ECO:0007669"/>
    <property type="project" value="InterPro"/>
</dbReference>
<dbReference type="InterPro" id="IPR049552">
    <property type="entry name" value="PKS_DH_N"/>
</dbReference>
<feature type="region of interest" description="C-terminal hotdog fold" evidence="9">
    <location>
        <begin position="2678"/>
        <end position="2812"/>
    </location>
</feature>
<feature type="domain" description="Ketosynthase family 3 (KS3)" evidence="11">
    <location>
        <begin position="33"/>
        <end position="456"/>
    </location>
</feature>
<feature type="domain" description="Ketosynthase family 3 (KS3)" evidence="11">
    <location>
        <begin position="1672"/>
        <end position="2097"/>
    </location>
</feature>
<keyword evidence="7" id="KW-0511">Multifunctional enzyme</keyword>
<dbReference type="Gene3D" id="1.10.1200.10">
    <property type="entry name" value="ACP-like"/>
    <property type="match status" value="2"/>
</dbReference>
<dbReference type="SMART" id="SM00825">
    <property type="entry name" value="PKS_KS"/>
    <property type="match status" value="2"/>
</dbReference>
<keyword evidence="8" id="KW-0012">Acyltransferase</keyword>
<organism evidence="13 14">
    <name type="scientific">Actinomadura litoris</name>
    <dbReference type="NCBI Taxonomy" id="2678616"/>
    <lineage>
        <taxon>Bacteria</taxon>
        <taxon>Bacillati</taxon>
        <taxon>Actinomycetota</taxon>
        <taxon>Actinomycetes</taxon>
        <taxon>Streptosporangiales</taxon>
        <taxon>Thermomonosporaceae</taxon>
        <taxon>Actinomadura</taxon>
    </lineage>
</organism>
<dbReference type="Gene3D" id="3.40.47.10">
    <property type="match status" value="2"/>
</dbReference>
<keyword evidence="3" id="KW-0596">Phosphopantetheine</keyword>
<evidence type="ECO:0000256" key="3">
    <source>
        <dbReference type="ARBA" id="ARBA00022450"/>
    </source>
</evidence>
<dbReference type="Pfam" id="PF22953">
    <property type="entry name" value="SpnB_Rossmann"/>
    <property type="match status" value="2"/>
</dbReference>
<dbReference type="Pfam" id="PF08659">
    <property type="entry name" value="KR"/>
    <property type="match status" value="2"/>
</dbReference>
<dbReference type="Proteomes" id="UP000432015">
    <property type="component" value="Unassembled WGS sequence"/>
</dbReference>
<dbReference type="InterPro" id="IPR036291">
    <property type="entry name" value="NAD(P)-bd_dom_sf"/>
</dbReference>
<feature type="domain" description="PKS/mFAS DH" evidence="12">
    <location>
        <begin position="2554"/>
        <end position="2812"/>
    </location>
</feature>
<evidence type="ECO:0000256" key="1">
    <source>
        <dbReference type="ARBA" id="ARBA00001957"/>
    </source>
</evidence>
<dbReference type="InterPro" id="IPR036736">
    <property type="entry name" value="ACP-like_sf"/>
</dbReference>
<dbReference type="InterPro" id="IPR009081">
    <property type="entry name" value="PP-bd_ACP"/>
</dbReference>
<dbReference type="SUPFAM" id="SSF101173">
    <property type="entry name" value="Docking domain B of the erythromycin polyketide synthase (DEBS)"/>
    <property type="match status" value="1"/>
</dbReference>
<dbReference type="InterPro" id="IPR020807">
    <property type="entry name" value="PKS_DH"/>
</dbReference>
<dbReference type="InterPro" id="IPR016036">
    <property type="entry name" value="Malonyl_transacylase_ACP-bd"/>
</dbReference>
<keyword evidence="6" id="KW-0045">Antibiotic biosynthesis</keyword>
<dbReference type="SMART" id="SM00827">
    <property type="entry name" value="PKS_AT"/>
    <property type="match status" value="2"/>
</dbReference>
<evidence type="ECO:0000256" key="7">
    <source>
        <dbReference type="ARBA" id="ARBA00023268"/>
    </source>
</evidence>
<dbReference type="FunFam" id="3.40.47.10:FF:000019">
    <property type="entry name" value="Polyketide synthase type I"/>
    <property type="match status" value="2"/>
</dbReference>
<dbReference type="CDD" id="cd00833">
    <property type="entry name" value="PKS"/>
    <property type="match status" value="2"/>
</dbReference>
<evidence type="ECO:0000256" key="5">
    <source>
        <dbReference type="ARBA" id="ARBA00022679"/>
    </source>
</evidence>
<dbReference type="FunFam" id="3.40.366.10:FF:000002">
    <property type="entry name" value="Probable polyketide synthase 2"/>
    <property type="match status" value="1"/>
</dbReference>
<dbReference type="Pfam" id="PF00109">
    <property type="entry name" value="ketoacyl-synt"/>
    <property type="match status" value="2"/>
</dbReference>
<comment type="caution">
    <text evidence="13">The sequence shown here is derived from an EMBL/GenBank/DDBJ whole genome shotgun (WGS) entry which is preliminary data.</text>
</comment>
<evidence type="ECO:0000256" key="2">
    <source>
        <dbReference type="ARBA" id="ARBA00004792"/>
    </source>
</evidence>
<dbReference type="SUPFAM" id="SSF53901">
    <property type="entry name" value="Thiolase-like"/>
    <property type="match status" value="2"/>
</dbReference>
<dbReference type="RefSeq" id="WP_156215828.1">
    <property type="nucleotide sequence ID" value="NZ_WOFH01000003.1"/>
</dbReference>
<dbReference type="PROSITE" id="PS52019">
    <property type="entry name" value="PKS_MFAS_DH"/>
    <property type="match status" value="2"/>
</dbReference>
<dbReference type="FunFam" id="1.10.1200.10:FF:000007">
    <property type="entry name" value="Probable polyketide synthase pks17"/>
    <property type="match status" value="1"/>
</dbReference>
<proteinExistence type="predicted"/>
<keyword evidence="14" id="KW-1185">Reference proteome</keyword>
<comment type="pathway">
    <text evidence="2">Antibiotic biosynthesis.</text>
</comment>
<accession>A0A7K1KXQ2</accession>
<dbReference type="Gene3D" id="3.30.70.3290">
    <property type="match status" value="2"/>
</dbReference>
<dbReference type="Pfam" id="PF16197">
    <property type="entry name" value="KAsynt_C_assoc"/>
    <property type="match status" value="2"/>
</dbReference>
<dbReference type="InterPro" id="IPR001227">
    <property type="entry name" value="Ac_transferase_dom_sf"/>
</dbReference>
<dbReference type="InterPro" id="IPR057326">
    <property type="entry name" value="KR_dom"/>
</dbReference>